<feature type="compositionally biased region" description="Basic and acidic residues" evidence="14">
    <location>
        <begin position="612"/>
        <end position="655"/>
    </location>
</feature>
<dbReference type="EC" id="3.1.3.16" evidence="13"/>
<evidence type="ECO:0000256" key="15">
    <source>
        <dbReference type="SAM" id="Phobius"/>
    </source>
</evidence>
<evidence type="ECO:0000256" key="12">
    <source>
        <dbReference type="ARBA" id="ARBA00063476"/>
    </source>
</evidence>
<dbReference type="PRINTS" id="PR00114">
    <property type="entry name" value="STPHPHTASE"/>
</dbReference>
<name>A0AAE0QPQ8_9TELE</name>
<dbReference type="GO" id="GO:0048264">
    <property type="term" value="P:determination of ventral identity"/>
    <property type="evidence" value="ECO:0007669"/>
    <property type="project" value="UniProtKB-ARBA"/>
</dbReference>
<feature type="compositionally biased region" description="Basic and acidic residues" evidence="14">
    <location>
        <begin position="1075"/>
        <end position="1093"/>
    </location>
</feature>
<comment type="subunit">
    <text evidence="12">Serine/threonine-protein phosphatase 4 (PP4) occurs in different assemblies of the catalytic and one or more regulatory subunits.</text>
</comment>
<keyword evidence="15" id="KW-0812">Transmembrane</keyword>
<keyword evidence="4" id="KW-0479">Metal-binding</keyword>
<feature type="compositionally biased region" description="Basic and acidic residues" evidence="14">
    <location>
        <begin position="1879"/>
        <end position="1888"/>
    </location>
</feature>
<feature type="compositionally biased region" description="Basic and acidic residues" evidence="14">
    <location>
        <begin position="1769"/>
        <end position="1789"/>
    </location>
</feature>
<organism evidence="17 18">
    <name type="scientific">Hemibagrus guttatus</name>
    <dbReference type="NCBI Taxonomy" id="175788"/>
    <lineage>
        <taxon>Eukaryota</taxon>
        <taxon>Metazoa</taxon>
        <taxon>Chordata</taxon>
        <taxon>Craniata</taxon>
        <taxon>Vertebrata</taxon>
        <taxon>Euteleostomi</taxon>
        <taxon>Actinopterygii</taxon>
        <taxon>Neopterygii</taxon>
        <taxon>Teleostei</taxon>
        <taxon>Ostariophysi</taxon>
        <taxon>Siluriformes</taxon>
        <taxon>Bagridae</taxon>
        <taxon>Hemibagrus</taxon>
    </lineage>
</organism>
<dbReference type="SMART" id="SM00156">
    <property type="entry name" value="PP2Ac"/>
    <property type="match status" value="1"/>
</dbReference>
<feature type="region of interest" description="Disordered" evidence="14">
    <location>
        <begin position="1264"/>
        <end position="1379"/>
    </location>
</feature>
<comment type="subcellular location">
    <subcellularLocation>
        <location evidence="2">Cytoplasm</location>
        <location evidence="2">Cytoskeleton</location>
        <location evidence="2">Microtubule organizing center</location>
        <location evidence="2">Centrosome</location>
    </subcellularLocation>
</comment>
<evidence type="ECO:0000256" key="3">
    <source>
        <dbReference type="ARBA" id="ARBA00022481"/>
    </source>
</evidence>
<feature type="region of interest" description="Disordered" evidence="14">
    <location>
        <begin position="1865"/>
        <end position="1903"/>
    </location>
</feature>
<feature type="compositionally biased region" description="Basic and acidic residues" evidence="14">
    <location>
        <begin position="127"/>
        <end position="147"/>
    </location>
</feature>
<feature type="compositionally biased region" description="Basic and acidic residues" evidence="14">
    <location>
        <begin position="863"/>
        <end position="875"/>
    </location>
</feature>
<feature type="region of interest" description="Disordered" evidence="14">
    <location>
        <begin position="2094"/>
        <end position="2144"/>
    </location>
</feature>
<evidence type="ECO:0000256" key="2">
    <source>
        <dbReference type="ARBA" id="ARBA00004300"/>
    </source>
</evidence>
<feature type="compositionally biased region" description="Basic and acidic residues" evidence="14">
    <location>
        <begin position="237"/>
        <end position="255"/>
    </location>
</feature>
<evidence type="ECO:0000256" key="13">
    <source>
        <dbReference type="RuleBase" id="RU004273"/>
    </source>
</evidence>
<feature type="compositionally biased region" description="Basic and acidic residues" evidence="14">
    <location>
        <begin position="68"/>
        <end position="87"/>
    </location>
</feature>
<dbReference type="Gene3D" id="3.60.21.10">
    <property type="match status" value="1"/>
</dbReference>
<comment type="catalytic activity">
    <reaction evidence="9">
        <text>O-phospho-L-seryl-[protein] + H2O = L-seryl-[protein] + phosphate</text>
        <dbReference type="Rhea" id="RHEA:20629"/>
        <dbReference type="Rhea" id="RHEA-COMP:9863"/>
        <dbReference type="Rhea" id="RHEA-COMP:11604"/>
        <dbReference type="ChEBI" id="CHEBI:15377"/>
        <dbReference type="ChEBI" id="CHEBI:29999"/>
        <dbReference type="ChEBI" id="CHEBI:43474"/>
        <dbReference type="ChEBI" id="CHEBI:83421"/>
        <dbReference type="EC" id="3.1.3.16"/>
    </reaction>
</comment>
<feature type="compositionally biased region" description="Basic and acidic residues" evidence="14">
    <location>
        <begin position="1101"/>
        <end position="1132"/>
    </location>
</feature>
<dbReference type="Pfam" id="PF00149">
    <property type="entry name" value="Metallophos"/>
    <property type="match status" value="1"/>
</dbReference>
<dbReference type="SUPFAM" id="SSF56300">
    <property type="entry name" value="Metallo-dependent phosphatases"/>
    <property type="match status" value="1"/>
</dbReference>
<keyword evidence="7" id="KW-0464">Manganese</keyword>
<accession>A0AAE0QPQ8</accession>
<feature type="compositionally biased region" description="Basic and acidic residues" evidence="14">
    <location>
        <begin position="155"/>
        <end position="174"/>
    </location>
</feature>
<keyword evidence="15" id="KW-1133">Transmembrane helix</keyword>
<comment type="function">
    <text evidence="11">Protein phosphatase that regulates many processes such as microtubule organization at centrosomes.</text>
</comment>
<feature type="compositionally biased region" description="Basic and acidic residues" evidence="14">
    <location>
        <begin position="1830"/>
        <end position="1842"/>
    </location>
</feature>
<feature type="region of interest" description="Disordered" evidence="14">
    <location>
        <begin position="321"/>
        <end position="535"/>
    </location>
</feature>
<keyword evidence="15" id="KW-0472">Membrane</keyword>
<feature type="compositionally biased region" description="Basic and acidic residues" evidence="14">
    <location>
        <begin position="321"/>
        <end position="427"/>
    </location>
</feature>
<feature type="compositionally biased region" description="Basic and acidic residues" evidence="14">
    <location>
        <begin position="1226"/>
        <end position="1237"/>
    </location>
</feature>
<feature type="region of interest" description="Disordered" evidence="14">
    <location>
        <begin position="51"/>
        <end position="87"/>
    </location>
</feature>
<evidence type="ECO:0000313" key="18">
    <source>
        <dbReference type="Proteomes" id="UP001274896"/>
    </source>
</evidence>
<dbReference type="GO" id="GO:0005813">
    <property type="term" value="C:centrosome"/>
    <property type="evidence" value="ECO:0007669"/>
    <property type="project" value="UniProtKB-SubCell"/>
</dbReference>
<comment type="cofactor">
    <cofactor evidence="1">
        <name>Mn(2+)</name>
        <dbReference type="ChEBI" id="CHEBI:29035"/>
    </cofactor>
</comment>
<keyword evidence="3" id="KW-0488">Methylation</keyword>
<evidence type="ECO:0000256" key="14">
    <source>
        <dbReference type="SAM" id="MobiDB-lite"/>
    </source>
</evidence>
<keyword evidence="6" id="KW-0904">Protein phosphatase</keyword>
<feature type="region of interest" description="Disordered" evidence="14">
    <location>
        <begin position="552"/>
        <end position="742"/>
    </location>
</feature>
<feature type="compositionally biased region" description="Basic and acidic residues" evidence="14">
    <location>
        <begin position="788"/>
        <end position="806"/>
    </location>
</feature>
<feature type="compositionally biased region" description="Basic and acidic residues" evidence="14">
    <location>
        <begin position="185"/>
        <end position="211"/>
    </location>
</feature>
<dbReference type="PROSITE" id="PS00125">
    <property type="entry name" value="SER_THR_PHOSPHATASE"/>
    <property type="match status" value="1"/>
</dbReference>
<protein>
    <recommendedName>
        <fullName evidence="13">Serine/threonine-protein phosphatase</fullName>
        <ecNumber evidence="13">3.1.3.16</ecNumber>
    </recommendedName>
</protein>
<evidence type="ECO:0000256" key="1">
    <source>
        <dbReference type="ARBA" id="ARBA00001936"/>
    </source>
</evidence>
<feature type="compositionally biased region" description="Basic and acidic residues" evidence="14">
    <location>
        <begin position="558"/>
        <end position="604"/>
    </location>
</feature>
<dbReference type="GO" id="GO:0046872">
    <property type="term" value="F:metal ion binding"/>
    <property type="evidence" value="ECO:0007669"/>
    <property type="project" value="UniProtKB-KW"/>
</dbReference>
<feature type="domain" description="Serine/threonine specific protein phosphatases" evidence="16">
    <location>
        <begin position="2282"/>
        <end position="2287"/>
    </location>
</feature>
<dbReference type="PANTHER" id="PTHR45619">
    <property type="entry name" value="SERINE/THREONINE-PROTEIN PHOSPHATASE PP2A-RELATED"/>
    <property type="match status" value="1"/>
</dbReference>
<dbReference type="EMBL" id="JAUCMX010000012">
    <property type="protein sequence ID" value="KAK3529242.1"/>
    <property type="molecule type" value="Genomic_DNA"/>
</dbReference>
<feature type="compositionally biased region" description="Basic and acidic residues" evidence="14">
    <location>
        <begin position="1356"/>
        <end position="1379"/>
    </location>
</feature>
<evidence type="ECO:0000256" key="4">
    <source>
        <dbReference type="ARBA" id="ARBA00022723"/>
    </source>
</evidence>
<comment type="similarity">
    <text evidence="8">Belongs to the PPP phosphatase family. PP-4 (PP-X) subfamily.</text>
</comment>
<evidence type="ECO:0000259" key="16">
    <source>
        <dbReference type="PROSITE" id="PS00125"/>
    </source>
</evidence>
<feature type="compositionally biased region" description="Polar residues" evidence="14">
    <location>
        <begin position="704"/>
        <end position="713"/>
    </location>
</feature>
<feature type="compositionally biased region" description="Basic and acidic residues" evidence="14">
    <location>
        <begin position="928"/>
        <end position="942"/>
    </location>
</feature>
<evidence type="ECO:0000313" key="17">
    <source>
        <dbReference type="EMBL" id="KAK3529242.1"/>
    </source>
</evidence>
<evidence type="ECO:0000256" key="9">
    <source>
        <dbReference type="ARBA" id="ARBA00047761"/>
    </source>
</evidence>
<feature type="compositionally biased region" description="Basic and acidic residues" evidence="14">
    <location>
        <begin position="1307"/>
        <end position="1325"/>
    </location>
</feature>
<feature type="compositionally biased region" description="Basic and acidic residues" evidence="14">
    <location>
        <begin position="1934"/>
        <end position="1946"/>
    </location>
</feature>
<evidence type="ECO:0000256" key="6">
    <source>
        <dbReference type="ARBA" id="ARBA00022912"/>
    </source>
</evidence>
<proteinExistence type="inferred from homology"/>
<evidence type="ECO:0000256" key="5">
    <source>
        <dbReference type="ARBA" id="ARBA00022801"/>
    </source>
</evidence>
<evidence type="ECO:0000256" key="7">
    <source>
        <dbReference type="ARBA" id="ARBA00023211"/>
    </source>
</evidence>
<feature type="compositionally biased region" description="Basic and acidic residues" evidence="14">
    <location>
        <begin position="678"/>
        <end position="693"/>
    </location>
</feature>
<evidence type="ECO:0000256" key="11">
    <source>
        <dbReference type="ARBA" id="ARBA00053636"/>
    </source>
</evidence>
<sequence>MCSSVGVPNKTRSEIKNSYTKFVVSLLFIVVFVQGYLTGAVGRYLRPEVRNEEDQNVEQEDTVPISKSYKELKVKDEEKERAETKMREDLQCPGVRVRAAAVQWEKGNFAHHEDKVKSKLTCAGSEAGDKKSQTKKDNEKPLDDTSGSRKTHGSRCTEPEDSPAKIDADAKNQDRTFSGSEEADPNVKRNETNQEQTKESEEEEKIMRIEFDETEEEPIKSDQGYQEQGNEEEEEHGEIIKRENDETETEGKTVKSEFIVQGLLAKEAELNVGRSESNQITTETLEEEGVEIMRSANDETGEELTKSESIEQFLLAKEADLNVERSESFQEQKRKQEEEGVDDLMKEYEETGEELTKSEPKEADLNVERDKNNQEQGRKEEGEDEIMWRENDETEEEPMKSQFTEKDLLVKEADLRDEHSQEQRREYQEEEEESVDEILKREYEETEEEPIKSIEQGLLAKEVDINVERDESYQEQGKKQEEEDDEIMKSENDETEEEPIQSEFIDLDVLKVQRSECSQQQAREEEEEGVDEILRRENEEIEKDLIKSKFIDQGLLAKEADQNVEKSESSQEQRREEEKVEEGVDDILKREYEETEEEPIKSEFIEQGLLAKESDLNVERDEKYQEQGRKQEEEDDEIMKSENDETEEEPIKGEFIEQGLLAKESDLNVESDENYQEQGKEEEGVDEIMTRENDESEEEPIQSEFINQEVLNVQRSECSQEQAREEEEEGVEEILRRENNESEKEPIKIEFIDQGLLTKEVDLNVGWSEKNQAQIRKEEEEKEVEDVEIMKRENDKTEEEPIKSEFSEQGLLAKEVDVNVEQDENYQEPGREQEEEDDEIMKSDNDETEEEPIQSVEMSESIQEQRRKEEGVDEILRRENEEIEKDLIKSKFIDQGLLAKEADQNVEKSESSQEQRMEEEKEEEGVDEILRRENNESEKEPIKIEFIDQGLLTKEVDLNVERSESFQEQKRKQEEEGVDDLMKEYEETGEELNKSEPKEADLNVERDKNNQEQGRKEEGEDEIMWRENDETEEEPMKSQFTEKDLLVKEADLRDEHSQEQRREYQEEEEEESVDEILKREYEETEEEPIKSEFIEQGLLAKEVDINVERDESYQEQGKKQEEEDDEIMKSENDETEEEPIQSEFIDLDVLNVQRSECSQQQAREEEEEGVDEILRRENEEIEKDLIKSKFIDQGLLAKEADQNVEKSESSQEQRMEEEKEEEGVDEILRRENNESEKEPIKIEFIDQGLLTKAVDLNVGWSEKNQAQIRKEEEEKEVEDVEIMKRENDQTEEEPIKSEFTEQGLLAKEVDVNVERDENYQEPGREQEEEDDEIMKSDNDETEEEPIQSVEMSESIQEQRRKEEGVDDILRRENDETEEEAMKGKFIDQGFYPEEPAGVCDLGATAEVHMASVDTIMQYVYNQDKNELNVEEQSCHVTNEHENKANKLQMVDEGLFIQLASTCEGRDPLNPSLKLEVEMPENATLLQEKEVIEVHNKETMQEAVGNEKDGYHEGFSACEQFTDTSIVEEQKVCDMEMKETLKQAEVIDRDVETESELLAVAQIENAEMYKKMFEPSSGFDDEDKTVKMQQSEQSKEQKATSEMELDVELRRLDDTVHDHKGSQSPSKMTKQVFEGAITQPETETGNQRETVETTSKFRAEVAAVDVKKSAERETTSHEQPVDEEEVAAQEIAGQCFLALQGSLLEDLVSADTRINEAPFTGIKSIPLEETVVESLDEMKGSSLQELDEWSSEAELNLEAKSSSPDQTAELFERQPECEISVENDKSDKSVVSETPVETPINRNEFTEQDASSHGLSEIESEQETLEMQTDSQKDTEERKRPDEADNGLVEEIKDVTFCLGVEEEITSVLTKDSEDSEREMEERKEHTSEPESCEETSESSMNVELLSDTRECEAEMTDVETMVDSTGWEIKEMEEPIHQEEEMDKCHLVSSESEEISREHEEKVEHGESVVDSKEDAEDRGRSGLKRVFEKITGDNDKDKPSVLTDLLLPSQASSLDFTVQKSKIAVKNPLVRPPKDPRTLINMASVEPLTPHPPLPGFLKKSHIEGASLPSKGVIGFKLPGLGSGFPALRKTEAGGKIRGGEDSESVTSQKPDSGSQPADDNVKQETSPQKPKWTPPRQPGSSEMWFMKETDMRIQMNRGENNSARFVLFAMGDISDLDRQIDQLRRCELIKENEVKALCAKAREILVEESNVQRVDSPVTVCGDIHGQFYDLKELFRVGGDVPETNYLFMGDFVDRGFYSVETFLLLLALKVRYPDRITLIRGNHESRQITQVYGFYDECLRKYGSVTVWRYCTEIFDYLSLSAIIDGKIFCVHGGLSPSIQTLDQIRTIDRKQEVPHDGPMCDLLWSDPEDTTGWGVSPRGAGYLFGSDVVAQFNAANDIDMICRAHQLVMEGYKWHFNETVLTVWSAPNYCYRCGNVAAILELDEHLQKEFIIFEAAPQETRGIPSKKPVADYFL</sequence>
<feature type="compositionally biased region" description="Polar residues" evidence="14">
    <location>
        <begin position="2106"/>
        <end position="2130"/>
    </location>
</feature>
<feature type="compositionally biased region" description="Basic and acidic residues" evidence="14">
    <location>
        <begin position="1198"/>
        <end position="1217"/>
    </location>
</feature>
<reference evidence="17" key="1">
    <citation type="submission" date="2023-06" db="EMBL/GenBank/DDBJ databases">
        <title>Male Hemibagrus guttatus genome.</title>
        <authorList>
            <person name="Bian C."/>
        </authorList>
    </citation>
    <scope>NUCLEOTIDE SEQUENCE</scope>
    <source>
        <strain evidence="17">Male_cb2023</strain>
        <tissue evidence="17">Muscle</tissue>
    </source>
</reference>
<feature type="region of interest" description="Disordered" evidence="14">
    <location>
        <begin position="888"/>
        <end position="942"/>
    </location>
</feature>
<feature type="region of interest" description="Disordered" evidence="14">
    <location>
        <begin position="772"/>
        <end position="875"/>
    </location>
</feature>
<feature type="region of interest" description="Disordered" evidence="14">
    <location>
        <begin position="961"/>
        <end position="1148"/>
    </location>
</feature>
<keyword evidence="18" id="KW-1185">Reference proteome</keyword>
<feature type="compositionally biased region" description="Basic and acidic residues" evidence="14">
    <location>
        <begin position="1281"/>
        <end position="1299"/>
    </location>
</feature>
<comment type="caution">
    <text evidence="17">The sequence shown here is derived from an EMBL/GenBank/DDBJ whole genome shotgun (WGS) entry which is preliminary data.</text>
</comment>
<gene>
    <name evidence="17" type="ORF">QTP70_021915</name>
</gene>
<feature type="compositionally biased region" description="Polar residues" evidence="14">
    <location>
        <begin position="1799"/>
        <end position="1813"/>
    </location>
</feature>
<feature type="region of interest" description="Disordered" evidence="14">
    <location>
        <begin position="1934"/>
        <end position="1981"/>
    </location>
</feature>
<feature type="compositionally biased region" description="Basic and acidic residues" evidence="14">
    <location>
        <begin position="461"/>
        <end position="492"/>
    </location>
</feature>
<dbReference type="GO" id="GO:0004722">
    <property type="term" value="F:protein serine/threonine phosphatase activity"/>
    <property type="evidence" value="ECO:0007669"/>
    <property type="project" value="UniProtKB-EC"/>
</dbReference>
<dbReference type="InterPro" id="IPR004843">
    <property type="entry name" value="Calcineurin-like_PHP"/>
</dbReference>
<dbReference type="Proteomes" id="UP001274896">
    <property type="component" value="Unassembled WGS sequence"/>
</dbReference>
<comment type="catalytic activity">
    <reaction evidence="10 13">
        <text>O-phospho-L-threonyl-[protein] + H2O = L-threonyl-[protein] + phosphate</text>
        <dbReference type="Rhea" id="RHEA:47004"/>
        <dbReference type="Rhea" id="RHEA-COMP:11060"/>
        <dbReference type="Rhea" id="RHEA-COMP:11605"/>
        <dbReference type="ChEBI" id="CHEBI:15377"/>
        <dbReference type="ChEBI" id="CHEBI:30013"/>
        <dbReference type="ChEBI" id="CHEBI:43474"/>
        <dbReference type="ChEBI" id="CHEBI:61977"/>
        <dbReference type="EC" id="3.1.3.16"/>
    </reaction>
</comment>
<keyword evidence="5 13" id="KW-0378">Hydrolase</keyword>
<feature type="region of interest" description="Disordered" evidence="14">
    <location>
        <begin position="1573"/>
        <end position="1602"/>
    </location>
</feature>
<feature type="region of interest" description="Disordered" evidence="14">
    <location>
        <begin position="1198"/>
        <end position="1237"/>
    </location>
</feature>
<evidence type="ECO:0000256" key="10">
    <source>
        <dbReference type="ARBA" id="ARBA00048336"/>
    </source>
</evidence>
<dbReference type="FunFam" id="3.60.21.10:FF:000010">
    <property type="entry name" value="Serine/threonine-protein phosphatase"/>
    <property type="match status" value="1"/>
</dbReference>
<feature type="compositionally biased region" description="Acidic residues" evidence="14">
    <location>
        <begin position="1065"/>
        <end position="1074"/>
    </location>
</feature>
<feature type="compositionally biased region" description="Basic and acidic residues" evidence="14">
    <location>
        <begin position="961"/>
        <end position="1064"/>
    </location>
</feature>
<feature type="compositionally biased region" description="Basic and acidic residues" evidence="14">
    <location>
        <begin position="1954"/>
        <end position="1981"/>
    </location>
</feature>
<feature type="region of interest" description="Disordered" evidence="14">
    <location>
        <begin position="1753"/>
        <end position="1850"/>
    </location>
</feature>
<dbReference type="InterPro" id="IPR047129">
    <property type="entry name" value="PPA2-like"/>
</dbReference>
<dbReference type="InterPro" id="IPR029052">
    <property type="entry name" value="Metallo-depent_PP-like"/>
</dbReference>
<feature type="compositionally biased region" description="Basic and acidic residues" evidence="14">
    <location>
        <begin position="733"/>
        <end position="742"/>
    </location>
</feature>
<evidence type="ECO:0000256" key="8">
    <source>
        <dbReference type="ARBA" id="ARBA00038328"/>
    </source>
</evidence>
<feature type="compositionally biased region" description="Basic and acidic residues" evidence="14">
    <location>
        <begin position="1592"/>
        <end position="1602"/>
    </location>
</feature>
<feature type="transmembrane region" description="Helical" evidence="15">
    <location>
        <begin position="22"/>
        <end position="45"/>
    </location>
</feature>
<feature type="compositionally biased region" description="Basic and acidic residues" evidence="14">
    <location>
        <begin position="900"/>
        <end position="919"/>
    </location>
</feature>
<feature type="region of interest" description="Disordered" evidence="14">
    <location>
        <begin position="120"/>
        <end position="255"/>
    </location>
</feature>
<dbReference type="CDD" id="cd07415">
    <property type="entry name" value="MPP_PP2A_PP4_PP6"/>
    <property type="match status" value="1"/>
</dbReference>
<dbReference type="InterPro" id="IPR006186">
    <property type="entry name" value="Ser/Thr-sp_prot-phosphatase"/>
</dbReference>